<dbReference type="SMART" id="SM00530">
    <property type="entry name" value="HTH_XRE"/>
    <property type="match status" value="1"/>
</dbReference>
<dbReference type="GO" id="GO:0003677">
    <property type="term" value="F:DNA binding"/>
    <property type="evidence" value="ECO:0007669"/>
    <property type="project" value="InterPro"/>
</dbReference>
<dbReference type="SUPFAM" id="SSF47413">
    <property type="entry name" value="lambda repressor-like DNA-binding domains"/>
    <property type="match status" value="1"/>
</dbReference>
<gene>
    <name evidence="2" type="ORF">UX88_C0034G0002</name>
</gene>
<dbReference type="Proteomes" id="UP000034501">
    <property type="component" value="Unassembled WGS sequence"/>
</dbReference>
<dbReference type="CDD" id="cd00093">
    <property type="entry name" value="HTH_XRE"/>
    <property type="match status" value="1"/>
</dbReference>
<reference evidence="2 3" key="1">
    <citation type="journal article" date="2015" name="Nature">
        <title>rRNA introns, odd ribosomes, and small enigmatic genomes across a large radiation of phyla.</title>
        <authorList>
            <person name="Brown C.T."/>
            <person name="Hug L.A."/>
            <person name="Thomas B.C."/>
            <person name="Sharon I."/>
            <person name="Castelle C.J."/>
            <person name="Singh A."/>
            <person name="Wilkins M.J."/>
            <person name="Williams K.H."/>
            <person name="Banfield J.F."/>
        </authorList>
    </citation>
    <scope>NUCLEOTIDE SEQUENCE [LARGE SCALE GENOMIC DNA]</scope>
</reference>
<sequence length="126" mass="14508">MATREVTLDSYLKERLKDPAFKREWDKLEPQYQVTRELIRARIEGKISQRELAKKAKTTQAVLSRIENMTVSPSIGLLQRIAQALGKSLGNGPQKVMQKYQRCLPISTPNFCNFLEFKFSKSIFSV</sequence>
<dbReference type="Pfam" id="PF01381">
    <property type="entry name" value="HTH_3"/>
    <property type="match status" value="1"/>
</dbReference>
<feature type="domain" description="HTH cro/C1-type" evidence="1">
    <location>
        <begin position="38"/>
        <end position="92"/>
    </location>
</feature>
<accession>A0A0G1UAW2</accession>
<dbReference type="InterPro" id="IPR001387">
    <property type="entry name" value="Cro/C1-type_HTH"/>
</dbReference>
<name>A0A0G1UAW2_9BACT</name>
<dbReference type="Gene3D" id="1.10.260.40">
    <property type="entry name" value="lambda repressor-like DNA-binding domains"/>
    <property type="match status" value="1"/>
</dbReference>
<evidence type="ECO:0000313" key="3">
    <source>
        <dbReference type="Proteomes" id="UP000034501"/>
    </source>
</evidence>
<dbReference type="PROSITE" id="PS50943">
    <property type="entry name" value="HTH_CROC1"/>
    <property type="match status" value="1"/>
</dbReference>
<dbReference type="EMBL" id="LCNW01000034">
    <property type="protein sequence ID" value="KKU63268.1"/>
    <property type="molecule type" value="Genomic_DNA"/>
</dbReference>
<dbReference type="InterPro" id="IPR010982">
    <property type="entry name" value="Lambda_DNA-bd_dom_sf"/>
</dbReference>
<evidence type="ECO:0000259" key="1">
    <source>
        <dbReference type="PROSITE" id="PS50943"/>
    </source>
</evidence>
<dbReference type="AlphaFoldDB" id="A0A0G1UAW2"/>
<organism evidence="2 3">
    <name type="scientific">Candidatus Woesebacteria bacterium GW2011_GWC2_47_16</name>
    <dbReference type="NCBI Taxonomy" id="1618590"/>
    <lineage>
        <taxon>Bacteria</taxon>
        <taxon>Candidatus Woeseibacteriota</taxon>
    </lineage>
</organism>
<evidence type="ECO:0000313" key="2">
    <source>
        <dbReference type="EMBL" id="KKU63268.1"/>
    </source>
</evidence>
<comment type="caution">
    <text evidence="2">The sequence shown here is derived from an EMBL/GenBank/DDBJ whole genome shotgun (WGS) entry which is preliminary data.</text>
</comment>
<protein>
    <submittedName>
        <fullName evidence="2">Toxin-antitoxin system, antitoxin component, Xre family</fullName>
    </submittedName>
</protein>
<proteinExistence type="predicted"/>